<reference evidence="5" key="1">
    <citation type="submission" date="2022-04" db="EMBL/GenBank/DDBJ databases">
        <title>A functionally conserved STORR gene fusion in Papaver species that diverged 16.8 million years ago.</title>
        <authorList>
            <person name="Catania T."/>
        </authorList>
    </citation>
    <scope>NUCLEOTIDE SEQUENCE</scope>
    <source>
        <strain evidence="5">S-188037</strain>
    </source>
</reference>
<gene>
    <name evidence="5" type="ORF">MKW98_016517</name>
</gene>
<sequence>MITSRSKYPKGWEIIECKLRDIETKLRKVEYDPYNVNRNSEALRPSFSLAHLRSRYIYDLYYRRKQISRELYEFCLDHGYADRYLIAKWKESRPQKKSQNEVFSIPTIGTKRPLNWQNQQPGKSTHGSFLQDSVDVWAGIEAERNIETEAKKENKKLRAKEEKEHIAHEETNRSVCGDHLQKAIEADKPALKEAIKSANEKLELALQKRQRAQKLMEYADLATEWATVALKIAEGFQSSGSSELAASSYLDDKFQSIGR</sequence>
<dbReference type="GO" id="GO:0005681">
    <property type="term" value="C:spliceosomal complex"/>
    <property type="evidence" value="ECO:0007669"/>
    <property type="project" value="TreeGrafter"/>
</dbReference>
<dbReference type="PANTHER" id="PTHR19411">
    <property type="entry name" value="PROTEIN BUD31-RELATED"/>
    <property type="match status" value="1"/>
</dbReference>
<dbReference type="AlphaFoldDB" id="A0AAD4T2M2"/>
<keyword evidence="6" id="KW-1185">Reference proteome</keyword>
<dbReference type="PRINTS" id="PR00322">
    <property type="entry name" value="G10"/>
</dbReference>
<feature type="coiled-coil region" evidence="4">
    <location>
        <begin position="188"/>
        <end position="215"/>
    </location>
</feature>
<comment type="similarity">
    <text evidence="2">Belongs to the BUD31 (G10) family.</text>
</comment>
<evidence type="ECO:0000256" key="4">
    <source>
        <dbReference type="SAM" id="Coils"/>
    </source>
</evidence>
<evidence type="ECO:0000256" key="2">
    <source>
        <dbReference type="ARBA" id="ARBA00005287"/>
    </source>
</evidence>
<evidence type="ECO:0000313" key="6">
    <source>
        <dbReference type="Proteomes" id="UP001202328"/>
    </source>
</evidence>
<evidence type="ECO:0000256" key="1">
    <source>
        <dbReference type="ARBA" id="ARBA00004123"/>
    </source>
</evidence>
<dbReference type="Proteomes" id="UP001202328">
    <property type="component" value="Unassembled WGS sequence"/>
</dbReference>
<dbReference type="Pfam" id="PF01125">
    <property type="entry name" value="BUD31"/>
    <property type="match status" value="1"/>
</dbReference>
<name>A0AAD4T2M2_9MAGN</name>
<comment type="subcellular location">
    <subcellularLocation>
        <location evidence="1">Nucleus</location>
    </subcellularLocation>
</comment>
<dbReference type="PANTHER" id="PTHR19411:SF0">
    <property type="entry name" value="PROTEIN BUD31 HOMOLOG"/>
    <property type="match status" value="1"/>
</dbReference>
<evidence type="ECO:0000256" key="3">
    <source>
        <dbReference type="ARBA" id="ARBA00023242"/>
    </source>
</evidence>
<accession>A0AAD4T2M2</accession>
<keyword evidence="4" id="KW-0175">Coiled coil</keyword>
<dbReference type="GO" id="GO:0000398">
    <property type="term" value="P:mRNA splicing, via spliceosome"/>
    <property type="evidence" value="ECO:0007669"/>
    <property type="project" value="TreeGrafter"/>
</dbReference>
<protein>
    <submittedName>
        <fullName evidence="5">Uncharacterized protein</fullName>
    </submittedName>
</protein>
<evidence type="ECO:0000313" key="5">
    <source>
        <dbReference type="EMBL" id="KAI3933191.1"/>
    </source>
</evidence>
<dbReference type="InterPro" id="IPR001748">
    <property type="entry name" value="BUD31"/>
</dbReference>
<dbReference type="EMBL" id="JAJJMB010006913">
    <property type="protein sequence ID" value="KAI3933191.1"/>
    <property type="molecule type" value="Genomic_DNA"/>
</dbReference>
<proteinExistence type="inferred from homology"/>
<keyword evidence="3" id="KW-0539">Nucleus</keyword>
<organism evidence="5 6">
    <name type="scientific">Papaver atlanticum</name>
    <dbReference type="NCBI Taxonomy" id="357466"/>
    <lineage>
        <taxon>Eukaryota</taxon>
        <taxon>Viridiplantae</taxon>
        <taxon>Streptophyta</taxon>
        <taxon>Embryophyta</taxon>
        <taxon>Tracheophyta</taxon>
        <taxon>Spermatophyta</taxon>
        <taxon>Magnoliopsida</taxon>
        <taxon>Ranunculales</taxon>
        <taxon>Papaveraceae</taxon>
        <taxon>Papaveroideae</taxon>
        <taxon>Papaver</taxon>
    </lineage>
</organism>
<comment type="caution">
    <text evidence="5">The sequence shown here is derived from an EMBL/GenBank/DDBJ whole genome shotgun (WGS) entry which is preliminary data.</text>
</comment>